<dbReference type="GO" id="GO:0005829">
    <property type="term" value="C:cytosol"/>
    <property type="evidence" value="ECO:0007669"/>
    <property type="project" value="TreeGrafter"/>
</dbReference>
<evidence type="ECO:0000256" key="3">
    <source>
        <dbReference type="ARBA" id="ARBA00011940"/>
    </source>
</evidence>
<feature type="active site" description="Proton acceptor" evidence="9">
    <location>
        <position position="175"/>
    </location>
</feature>
<evidence type="ECO:0000256" key="9">
    <source>
        <dbReference type="HAMAP-Rule" id="MF_00147"/>
    </source>
</evidence>
<dbReference type="CDD" id="cd00311">
    <property type="entry name" value="TIM"/>
    <property type="match status" value="1"/>
</dbReference>
<feature type="binding site" evidence="9">
    <location>
        <position position="181"/>
    </location>
    <ligand>
        <name>substrate</name>
    </ligand>
</feature>
<comment type="pathway">
    <text evidence="1 9 10">Carbohydrate degradation; glycolysis; D-glyceraldehyde 3-phosphate from glycerone phosphate: step 1/1.</text>
</comment>
<accession>A0A1Q2C417</accession>
<dbReference type="InterPro" id="IPR013785">
    <property type="entry name" value="Aldolase_TIM"/>
</dbReference>
<dbReference type="InterPro" id="IPR020861">
    <property type="entry name" value="Triosephosphate_isomerase_AS"/>
</dbReference>
<reference evidence="13" key="4">
    <citation type="submission" date="2023-08" db="EMBL/GenBank/DDBJ databases">
        <title>Complete Genome Sequences of butyrate producing Anaerostipes hadrus strains BA1 and GIF7 isolated from the terminal ileum of a healthy lean male.</title>
        <authorList>
            <person name="Low A."/>
            <person name="Sheludchenko M."/>
            <person name="Cheng H.E."/>
            <person name="Koh X.Q."/>
            <person name="Lee J."/>
        </authorList>
    </citation>
    <scope>NUCLEOTIDE SEQUENCE</scope>
    <source>
        <strain evidence="13">BA1</strain>
    </source>
</reference>
<feature type="active site" description="Electrophile" evidence="9">
    <location>
        <position position="103"/>
    </location>
</feature>
<dbReference type="GO" id="GO:0046166">
    <property type="term" value="P:glyceraldehyde-3-phosphate biosynthetic process"/>
    <property type="evidence" value="ECO:0007669"/>
    <property type="project" value="TreeGrafter"/>
</dbReference>
<dbReference type="Proteomes" id="UP001644750">
    <property type="component" value="Unassembled WGS sequence"/>
</dbReference>
<dbReference type="PROSITE" id="PS00171">
    <property type="entry name" value="TIM_1"/>
    <property type="match status" value="1"/>
</dbReference>
<dbReference type="UniPathway" id="UPA00109">
    <property type="reaction ID" value="UER00189"/>
</dbReference>
<keyword evidence="5 9" id="KW-0312">Gluconeogenesis</keyword>
<dbReference type="GO" id="GO:0006094">
    <property type="term" value="P:gluconeogenesis"/>
    <property type="evidence" value="ECO:0007669"/>
    <property type="project" value="UniProtKB-UniRule"/>
</dbReference>
<reference evidence="12" key="3">
    <citation type="submission" date="2020-02" db="EMBL/GenBank/DDBJ databases">
        <authorList>
            <person name="Littmann E."/>
            <person name="Sorbara M."/>
        </authorList>
    </citation>
    <scope>NUCLEOTIDE SEQUENCE</scope>
    <source>
        <strain evidence="12">MSK.14.57</strain>
    </source>
</reference>
<reference evidence="11 14" key="1">
    <citation type="journal article" date="2016" name="Sci. Rep.">
        <title>Accelerated dysbiosis of gut microbiota during aggravation of DSS-induced colitis by a butyrate-producing bacterium.</title>
        <authorList>
            <person name="Zhang Q."/>
            <person name="Wu Y."/>
            <person name="Wang J."/>
            <person name="Wu G."/>
            <person name="Long W."/>
            <person name="Xue Z."/>
            <person name="Wang L."/>
            <person name="Zhang X."/>
            <person name="Pang X."/>
            <person name="Zhao Y."/>
            <person name="Zhao L."/>
            <person name="Zhang C."/>
        </authorList>
    </citation>
    <scope>NUCLEOTIDE SEQUENCE [LARGE SCALE GENOMIC DNA]</scope>
    <source>
        <strain evidence="11 14">BPB5</strain>
    </source>
</reference>
<reference evidence="12 15" key="2">
    <citation type="journal article" date="2020" name="Cell Host Microbe">
        <title>Functional and Genomic Variation between Human-Derived Isolates of Lachnospiraceae Reveals Inter- and Intra-Species Diversity.</title>
        <authorList>
            <person name="Sorbara M.T."/>
            <person name="Littmann E.R."/>
            <person name="Fontana E."/>
            <person name="Moody T.U."/>
            <person name="Kohout C.E."/>
            <person name="Gjonbalaj M."/>
            <person name="Eaton V."/>
            <person name="Seok R."/>
            <person name="Leiner I.M."/>
            <person name="Pamer E.G."/>
        </authorList>
    </citation>
    <scope>NUCLEOTIDE SEQUENCE [LARGE SCALE GENOMIC DNA]</scope>
    <source>
        <strain evidence="12 15">MSK.14.57</strain>
    </source>
</reference>
<dbReference type="PROSITE" id="PS51440">
    <property type="entry name" value="TIM_2"/>
    <property type="match status" value="1"/>
</dbReference>
<evidence type="ECO:0000256" key="5">
    <source>
        <dbReference type="ARBA" id="ARBA00022432"/>
    </source>
</evidence>
<evidence type="ECO:0000313" key="12">
    <source>
        <dbReference type="EMBL" id="NSJ80842.1"/>
    </source>
</evidence>
<evidence type="ECO:0000313" key="14">
    <source>
        <dbReference type="Proteomes" id="UP000188159"/>
    </source>
</evidence>
<dbReference type="GO" id="GO:0006096">
    <property type="term" value="P:glycolytic process"/>
    <property type="evidence" value="ECO:0007669"/>
    <property type="project" value="UniProtKB-UniRule"/>
</dbReference>
<dbReference type="InterPro" id="IPR035990">
    <property type="entry name" value="TIM_sf"/>
</dbReference>
<name>A0A1Q2C417_ANAHA</name>
<evidence type="ECO:0000256" key="10">
    <source>
        <dbReference type="RuleBase" id="RU363013"/>
    </source>
</evidence>
<dbReference type="SUPFAM" id="SSF51351">
    <property type="entry name" value="Triosephosphate isomerase (TIM)"/>
    <property type="match status" value="1"/>
</dbReference>
<dbReference type="EMBL" id="CP132968">
    <property type="protein sequence ID" value="WMD17511.1"/>
    <property type="molecule type" value="Genomic_DNA"/>
</dbReference>
<dbReference type="UniPathway" id="UPA00138"/>
<evidence type="ECO:0000256" key="2">
    <source>
        <dbReference type="ARBA" id="ARBA00007422"/>
    </source>
</evidence>
<comment type="subcellular location">
    <subcellularLocation>
        <location evidence="9 10">Cytoplasm</location>
    </subcellularLocation>
</comment>
<dbReference type="EMBL" id="JAAITB010000042">
    <property type="protein sequence ID" value="NSJ80842.1"/>
    <property type="molecule type" value="Genomic_DNA"/>
</dbReference>
<comment type="catalytic activity">
    <reaction evidence="9 10">
        <text>D-glyceraldehyde 3-phosphate = dihydroxyacetone phosphate</text>
        <dbReference type="Rhea" id="RHEA:18585"/>
        <dbReference type="ChEBI" id="CHEBI:57642"/>
        <dbReference type="ChEBI" id="CHEBI:59776"/>
        <dbReference type="EC" id="5.3.1.1"/>
    </reaction>
</comment>
<dbReference type="Proteomes" id="UP000188159">
    <property type="component" value="Chromosome"/>
</dbReference>
<evidence type="ECO:0000256" key="4">
    <source>
        <dbReference type="ARBA" id="ARBA00019397"/>
    </source>
</evidence>
<keyword evidence="15" id="KW-1185">Reference proteome</keyword>
<keyword evidence="8 9" id="KW-0413">Isomerase</keyword>
<feature type="binding site" evidence="9">
    <location>
        <begin position="18"/>
        <end position="20"/>
    </location>
    <ligand>
        <name>substrate</name>
    </ligand>
</feature>
<protein>
    <recommendedName>
        <fullName evidence="4 9">Triosephosphate isomerase</fullName>
        <shortName evidence="9">TIM</shortName>
        <shortName evidence="9">TPI</shortName>
        <ecNumber evidence="3 9">5.3.1.1</ecNumber>
    </recommendedName>
    <alternativeName>
        <fullName evidence="9">Triose-phosphate isomerase</fullName>
    </alternativeName>
</protein>
<feature type="binding site" evidence="9">
    <location>
        <begin position="242"/>
        <end position="243"/>
    </location>
    <ligand>
        <name>substrate</name>
    </ligand>
</feature>
<evidence type="ECO:0000256" key="8">
    <source>
        <dbReference type="ARBA" id="ARBA00023235"/>
    </source>
</evidence>
<comment type="pathway">
    <text evidence="9 10">Carbohydrate biosynthesis; gluconeogenesis.</text>
</comment>
<evidence type="ECO:0000313" key="13">
    <source>
        <dbReference type="EMBL" id="WMD17511.1"/>
    </source>
</evidence>
<comment type="subunit">
    <text evidence="9 10">Homodimer.</text>
</comment>
<dbReference type="AlphaFoldDB" id="A0A1Q2C417"/>
<feature type="binding site" evidence="9">
    <location>
        <position position="221"/>
    </location>
    <ligand>
        <name>substrate</name>
    </ligand>
</feature>
<keyword evidence="6 9" id="KW-0963">Cytoplasm</keyword>
<dbReference type="NCBIfam" id="TIGR00419">
    <property type="entry name" value="tim"/>
    <property type="match status" value="1"/>
</dbReference>
<dbReference type="FunFam" id="3.20.20.70:FF:000016">
    <property type="entry name" value="Triosephosphate isomerase"/>
    <property type="match status" value="1"/>
</dbReference>
<evidence type="ECO:0000256" key="6">
    <source>
        <dbReference type="ARBA" id="ARBA00022490"/>
    </source>
</evidence>
<evidence type="ECO:0000313" key="11">
    <source>
        <dbReference type="EMBL" id="AQP38468.1"/>
    </source>
</evidence>
<dbReference type="PANTHER" id="PTHR21139">
    <property type="entry name" value="TRIOSEPHOSPHATE ISOMERASE"/>
    <property type="match status" value="1"/>
</dbReference>
<evidence type="ECO:0000256" key="1">
    <source>
        <dbReference type="ARBA" id="ARBA00004680"/>
    </source>
</evidence>
<evidence type="ECO:0000256" key="7">
    <source>
        <dbReference type="ARBA" id="ARBA00023152"/>
    </source>
</evidence>
<organism evidence="11 14">
    <name type="scientific">Anaerostipes hadrus</name>
    <dbReference type="NCBI Taxonomy" id="649756"/>
    <lineage>
        <taxon>Bacteria</taxon>
        <taxon>Bacillati</taxon>
        <taxon>Bacillota</taxon>
        <taxon>Clostridia</taxon>
        <taxon>Lachnospirales</taxon>
        <taxon>Lachnospiraceae</taxon>
        <taxon>Anaerostipes</taxon>
    </lineage>
</organism>
<dbReference type="GO" id="GO:0004807">
    <property type="term" value="F:triose-phosphate isomerase activity"/>
    <property type="evidence" value="ECO:0007669"/>
    <property type="project" value="UniProtKB-UniRule"/>
</dbReference>
<dbReference type="EC" id="5.3.1.1" evidence="3 9"/>
<dbReference type="Proteomes" id="UP001243496">
    <property type="component" value="Chromosome"/>
</dbReference>
<gene>
    <name evidence="9 11" type="primary">tpiA</name>
    <name evidence="11" type="ORF">DO83_01755</name>
    <name evidence="12" type="ORF">G5A72_14910</name>
    <name evidence="13" type="ORF">RBI15_05320</name>
</gene>
<dbReference type="InterPro" id="IPR022896">
    <property type="entry name" value="TrioseP_Isoase_bac/euk"/>
</dbReference>
<dbReference type="HAMAP" id="MF_00147_B">
    <property type="entry name" value="TIM_B"/>
    <property type="match status" value="1"/>
</dbReference>
<dbReference type="PANTHER" id="PTHR21139:SF42">
    <property type="entry name" value="TRIOSEPHOSPHATE ISOMERASE"/>
    <property type="match status" value="1"/>
</dbReference>
<dbReference type="EMBL" id="CP012098">
    <property type="protein sequence ID" value="AQP38468.1"/>
    <property type="molecule type" value="Genomic_DNA"/>
</dbReference>
<evidence type="ECO:0000313" key="15">
    <source>
        <dbReference type="Proteomes" id="UP001644750"/>
    </source>
</evidence>
<dbReference type="Pfam" id="PF00121">
    <property type="entry name" value="TIM"/>
    <property type="match status" value="1"/>
</dbReference>
<proteinExistence type="inferred from homology"/>
<dbReference type="Gene3D" id="3.20.20.70">
    <property type="entry name" value="Aldolase class I"/>
    <property type="match status" value="1"/>
</dbReference>
<dbReference type="GO" id="GO:0019563">
    <property type="term" value="P:glycerol catabolic process"/>
    <property type="evidence" value="ECO:0007669"/>
    <property type="project" value="TreeGrafter"/>
</dbReference>
<dbReference type="InterPro" id="IPR000652">
    <property type="entry name" value="Triosephosphate_isomerase"/>
</dbReference>
<comment type="function">
    <text evidence="9">Involved in the gluconeogenesis. Catalyzes stereospecifically the conversion of dihydroxyacetone phosphate (DHAP) to D-glyceraldehyde-3-phosphate (G3P).</text>
</comment>
<comment type="similarity">
    <text evidence="2 9 10">Belongs to the triosephosphate isomerase family.</text>
</comment>
<keyword evidence="7 9" id="KW-0324">Glycolysis</keyword>
<sequence>MSRKKDISLMRKTIVAGNWKMNKTPSEAKALIEELKPLVASETSDVVFCVPAIDIPAAIEAAAGSNIAIGAENMYFEESGAYTGEIAPNMLTDLGVKYVILGHSERREYFAETDETVNKKVLKAFEHGITPIVCCGETLAQREQGVTIDFVRQQIKIAFQGVSADQAKTAVIAYEPIWAIGTGKVATTEQAQEVCAAIRACIAEVYDEATAEAIRIQYGGSVSAASAPELFAQPDIDGGLVGGASLKPDFGKIVNYK</sequence>